<dbReference type="Proteomes" id="UP000219338">
    <property type="component" value="Unassembled WGS sequence"/>
</dbReference>
<evidence type="ECO:0000313" key="3">
    <source>
        <dbReference type="Proteomes" id="UP000219338"/>
    </source>
</evidence>
<accession>A0A284SBG8</accession>
<gene>
    <name evidence="2" type="ORF">ARMOST_21951</name>
</gene>
<reference evidence="3" key="1">
    <citation type="journal article" date="2017" name="Nat. Ecol. Evol.">
        <title>Genome expansion and lineage-specific genetic innovations in the forest pathogenic fungi Armillaria.</title>
        <authorList>
            <person name="Sipos G."/>
            <person name="Prasanna A.N."/>
            <person name="Walter M.C."/>
            <person name="O'Connor E."/>
            <person name="Balint B."/>
            <person name="Krizsan K."/>
            <person name="Kiss B."/>
            <person name="Hess J."/>
            <person name="Varga T."/>
            <person name="Slot J."/>
            <person name="Riley R."/>
            <person name="Boka B."/>
            <person name="Rigling D."/>
            <person name="Barry K."/>
            <person name="Lee J."/>
            <person name="Mihaltcheva S."/>
            <person name="LaButti K."/>
            <person name="Lipzen A."/>
            <person name="Waldron R."/>
            <person name="Moloney N.M."/>
            <person name="Sperisen C."/>
            <person name="Kredics L."/>
            <person name="Vagvoelgyi C."/>
            <person name="Patrignani A."/>
            <person name="Fitzpatrick D."/>
            <person name="Nagy I."/>
            <person name="Doyle S."/>
            <person name="Anderson J.B."/>
            <person name="Grigoriev I.V."/>
            <person name="Gueldener U."/>
            <person name="Muensterkoetter M."/>
            <person name="Nagy L.G."/>
        </authorList>
    </citation>
    <scope>NUCLEOTIDE SEQUENCE [LARGE SCALE GENOMIC DNA]</scope>
    <source>
        <strain evidence="3">C18/9</strain>
    </source>
</reference>
<feature type="signal peptide" evidence="1">
    <location>
        <begin position="1"/>
        <end position="23"/>
    </location>
</feature>
<evidence type="ECO:0000313" key="2">
    <source>
        <dbReference type="EMBL" id="SJL18363.1"/>
    </source>
</evidence>
<sequence length="125" mass="14770">MTPTVHWHLVFQVFEWWISNFSAVNKDCAIRCITFKVTLDLSQPPSQGEHPALKWEDLWKRLDDCLASYKMALLKRVSITFEPRPPEWDLMKARMESNFPGLKRLGRELVLEAQVYNEMGRANRY</sequence>
<dbReference type="OrthoDB" id="3090807at2759"/>
<keyword evidence="3" id="KW-1185">Reference proteome</keyword>
<dbReference type="EMBL" id="FUEG01000058">
    <property type="protein sequence ID" value="SJL18363.1"/>
    <property type="molecule type" value="Genomic_DNA"/>
</dbReference>
<name>A0A284SBG8_ARMOS</name>
<proteinExistence type="predicted"/>
<protein>
    <submittedName>
        <fullName evidence="2">Uncharacterized protein</fullName>
    </submittedName>
</protein>
<evidence type="ECO:0000256" key="1">
    <source>
        <dbReference type="SAM" id="SignalP"/>
    </source>
</evidence>
<organism evidence="2 3">
    <name type="scientific">Armillaria ostoyae</name>
    <name type="common">Armillaria root rot fungus</name>
    <dbReference type="NCBI Taxonomy" id="47428"/>
    <lineage>
        <taxon>Eukaryota</taxon>
        <taxon>Fungi</taxon>
        <taxon>Dikarya</taxon>
        <taxon>Basidiomycota</taxon>
        <taxon>Agaricomycotina</taxon>
        <taxon>Agaricomycetes</taxon>
        <taxon>Agaricomycetidae</taxon>
        <taxon>Agaricales</taxon>
        <taxon>Marasmiineae</taxon>
        <taxon>Physalacriaceae</taxon>
        <taxon>Armillaria</taxon>
    </lineage>
</organism>
<feature type="chain" id="PRO_5013375219" evidence="1">
    <location>
        <begin position="24"/>
        <end position="125"/>
    </location>
</feature>
<keyword evidence="1" id="KW-0732">Signal</keyword>
<dbReference type="AlphaFoldDB" id="A0A284SBG8"/>